<protein>
    <submittedName>
        <fullName evidence="1">Uncharacterized protein</fullName>
    </submittedName>
</protein>
<sequence>MRLPDCFAPLAKTKLDRVVFRVSLSCRKLPRPCDFRLALSHLKGSNARAAAIKKS</sequence>
<accession>A0AA48LYQ1</accession>
<proteinExistence type="predicted"/>
<evidence type="ECO:0000313" key="1">
    <source>
        <dbReference type="EMBL" id="CAJ0864031.1"/>
    </source>
</evidence>
<gene>
    <name evidence="1" type="ORF">AMST5_01635</name>
</gene>
<organism evidence="1">
    <name type="scientific">freshwater sediment metagenome</name>
    <dbReference type="NCBI Taxonomy" id="556182"/>
    <lineage>
        <taxon>unclassified sequences</taxon>
        <taxon>metagenomes</taxon>
        <taxon>ecological metagenomes</taxon>
    </lineage>
</organism>
<dbReference type="EMBL" id="OY288114">
    <property type="protein sequence ID" value="CAJ0864031.1"/>
    <property type="molecule type" value="Genomic_DNA"/>
</dbReference>
<name>A0AA48LYQ1_9ZZZZ</name>
<dbReference type="AlphaFoldDB" id="A0AA48LYQ1"/>
<reference evidence="1" key="1">
    <citation type="submission" date="2023-07" db="EMBL/GenBank/DDBJ databases">
        <authorList>
            <person name="Pelsma A.J. K."/>
        </authorList>
    </citation>
    <scope>NUCLEOTIDE SEQUENCE</scope>
</reference>